<dbReference type="SUPFAM" id="SSF50346">
    <property type="entry name" value="PRC-barrel domain"/>
    <property type="match status" value="1"/>
</dbReference>
<dbReference type="Proteomes" id="UP001319861">
    <property type="component" value="Chromosome"/>
</dbReference>
<evidence type="ECO:0000256" key="1">
    <source>
        <dbReference type="SAM" id="MobiDB-lite"/>
    </source>
</evidence>
<reference evidence="2 3" key="1">
    <citation type="journal article" date="2021" name="J. Biosci. Bioeng.">
        <title>Identification and characterization of a chc gene cluster responsible for the aromatization pathway of cyclohexanecarboxylate degradation in Sinomonas cyclohexanicum ATCC 51369.</title>
        <authorList>
            <person name="Yamamoto T."/>
            <person name="Hasegawa Y."/>
            <person name="Lau P.C.K."/>
            <person name="Iwaki H."/>
        </authorList>
    </citation>
    <scope>NUCLEOTIDE SEQUENCE [LARGE SCALE GENOMIC DNA]</scope>
    <source>
        <strain evidence="2 3">ATCC 51369</strain>
    </source>
</reference>
<feature type="region of interest" description="Disordered" evidence="1">
    <location>
        <begin position="106"/>
        <end position="195"/>
    </location>
</feature>
<evidence type="ECO:0000313" key="2">
    <source>
        <dbReference type="EMBL" id="BCT77252.1"/>
    </source>
</evidence>
<protein>
    <recommendedName>
        <fullName evidence="4">PRC-barrel domain-containing protein</fullName>
    </recommendedName>
</protein>
<gene>
    <name evidence="2" type="ORF">SCMU_30940</name>
</gene>
<dbReference type="EMBL" id="AP024525">
    <property type="protein sequence ID" value="BCT77252.1"/>
    <property type="molecule type" value="Genomic_DNA"/>
</dbReference>
<organism evidence="2 3">
    <name type="scientific">Sinomonas cyclohexanicum</name>
    <name type="common">Corynebacterium cyclohexanicum</name>
    <dbReference type="NCBI Taxonomy" id="322009"/>
    <lineage>
        <taxon>Bacteria</taxon>
        <taxon>Bacillati</taxon>
        <taxon>Actinomycetota</taxon>
        <taxon>Actinomycetes</taxon>
        <taxon>Micrococcales</taxon>
        <taxon>Micrococcaceae</taxon>
        <taxon>Sinomonas</taxon>
    </lineage>
</organism>
<name>A0ABM7PY77_SINCY</name>
<dbReference type="RefSeq" id="WP_229229973.1">
    <property type="nucleotide sequence ID" value="NZ_AP024525.1"/>
</dbReference>
<evidence type="ECO:0000313" key="3">
    <source>
        <dbReference type="Proteomes" id="UP001319861"/>
    </source>
</evidence>
<evidence type="ECO:0008006" key="4">
    <source>
        <dbReference type="Google" id="ProtNLM"/>
    </source>
</evidence>
<proteinExistence type="predicted"/>
<accession>A0ABM7PY77</accession>
<sequence length="195" mass="19913">MISRDELDTVLEAGGRLLASDGTGLGSIDQLVLDASGAPAFVSVRAGFFGIAQRFVPLDGATLEGSTIRIAFDGELVRSAPQVASDRGGLGERDANALREHYGLPAEIGSGDAEMGSGDVEIGSGDAEMGSGDAGIGSPSEDTRRNPPPPPLPRRPHQGPRHPGPPRPHHPRPAPPHDGPPSPPVPPPHPSGPAG</sequence>
<dbReference type="InterPro" id="IPR011033">
    <property type="entry name" value="PRC_barrel-like_sf"/>
</dbReference>
<keyword evidence="3" id="KW-1185">Reference proteome</keyword>
<feature type="compositionally biased region" description="Pro residues" evidence="1">
    <location>
        <begin position="173"/>
        <end position="195"/>
    </location>
</feature>